<organism evidence="3 4">
    <name type="scientific">Nocardia neocaledoniensis</name>
    <dbReference type="NCBI Taxonomy" id="236511"/>
    <lineage>
        <taxon>Bacteria</taxon>
        <taxon>Bacillati</taxon>
        <taxon>Actinomycetota</taxon>
        <taxon>Actinomycetes</taxon>
        <taxon>Mycobacteriales</taxon>
        <taxon>Nocardiaceae</taxon>
        <taxon>Nocardia</taxon>
    </lineage>
</organism>
<dbReference type="RefSeq" id="WP_110037653.1">
    <property type="nucleotide sequence ID" value="NZ_QGTL01000004.1"/>
</dbReference>
<reference evidence="3 4" key="1">
    <citation type="submission" date="2018-05" db="EMBL/GenBank/DDBJ databases">
        <title>Genomic Encyclopedia of Type Strains, Phase IV (KMG-IV): sequencing the most valuable type-strain genomes for metagenomic binning, comparative biology and taxonomic classification.</title>
        <authorList>
            <person name="Goeker M."/>
        </authorList>
    </citation>
    <scope>NUCLEOTIDE SEQUENCE [LARGE SCALE GENOMIC DNA]</scope>
    <source>
        <strain evidence="3 4">DSM 44717</strain>
    </source>
</reference>
<dbReference type="EMBL" id="QGTL01000004">
    <property type="protein sequence ID" value="PWV75962.1"/>
    <property type="molecule type" value="Genomic_DNA"/>
</dbReference>
<gene>
    <name evidence="3" type="ORF">DFR69_10463</name>
</gene>
<dbReference type="Pfam" id="PF00350">
    <property type="entry name" value="Dynamin_N"/>
    <property type="match status" value="1"/>
</dbReference>
<dbReference type="SUPFAM" id="SSF52540">
    <property type="entry name" value="P-loop containing nucleoside triphosphate hydrolases"/>
    <property type="match status" value="1"/>
</dbReference>
<evidence type="ECO:0000313" key="4">
    <source>
        <dbReference type="Proteomes" id="UP000246410"/>
    </source>
</evidence>
<dbReference type="Gene3D" id="3.40.50.300">
    <property type="entry name" value="P-loop containing nucleotide triphosphate hydrolases"/>
    <property type="match status" value="1"/>
</dbReference>
<dbReference type="InterPro" id="IPR045063">
    <property type="entry name" value="Dynamin_N"/>
</dbReference>
<comment type="caution">
    <text evidence="3">The sequence shown here is derived from an EMBL/GenBank/DDBJ whole genome shotgun (WGS) entry which is preliminary data.</text>
</comment>
<sequence length="613" mass="65616">MGTLAPNAVPLATVLADTVAAARAAGRADLVGRLVQVTERVRDPRHRIVVTGQLNQGKSRFVNALLGLDVCPVGDDTTTVLPLHLSYGEQQRAHLVLTAPGAEESRVEIPFDEIGAIDPRSPLAQGKQIARIEAEVPNQLLADGIVLIDTPGVGGHGGTGTATILGMATAADAVLVLSDASTELTEPELTFVRQVRELCPAVAVLLTKTDLYPHWQQVFEANRGHLGTLDVAAIPVSALLRAHALRLQDAELGRESGFGVLFTFLRDRVVARDHAATRQAVSRELHSAAEHLALALGSELVALRDPALGSAAITELQTARTAAEELQRRTASWQQTLADGITDLVGDVDHDLRERLRGIARTGQEWIDDHDPGRHWGAIAEWLSDAVDTALGENLLLTHRRTELLAERIADHFAEVGAVELPEVGDDRAVTSTGSLADLEPDIGFTSKILVGMRGSYGGVLMVGLATTFAGLAMLNPISLGAGLIVGGKAYRDDKTARLARRRIEANAEVRRFLDDVAFQAAKDTKDRLHRIHRALRDHFAGVADRSLRSIDASLRAAQDAATMAATQRAERTAVLERQLHAVAELRRYADSMLVEPGDKPSGRHAAAGTVSG</sequence>
<name>A0A317NM25_9NOCA</name>
<evidence type="ECO:0000313" key="3">
    <source>
        <dbReference type="EMBL" id="PWV75962.1"/>
    </source>
</evidence>
<dbReference type="PANTHER" id="PTHR43681">
    <property type="entry name" value="TRANSMEMBRANE GTPASE FZO"/>
    <property type="match status" value="1"/>
</dbReference>
<dbReference type="AlphaFoldDB" id="A0A317NM25"/>
<dbReference type="InterPro" id="IPR027417">
    <property type="entry name" value="P-loop_NTPase"/>
</dbReference>
<dbReference type="Proteomes" id="UP000246410">
    <property type="component" value="Unassembled WGS sequence"/>
</dbReference>
<feature type="region of interest" description="Disordered" evidence="1">
    <location>
        <begin position="594"/>
        <end position="613"/>
    </location>
</feature>
<dbReference type="InterPro" id="IPR051943">
    <property type="entry name" value="TRAFAC_Dynamin-like_GTPase"/>
</dbReference>
<protein>
    <submittedName>
        <fullName evidence="3">Replication fork clamp-binding protein CrfC</fullName>
    </submittedName>
</protein>
<evidence type="ECO:0000256" key="1">
    <source>
        <dbReference type="SAM" id="MobiDB-lite"/>
    </source>
</evidence>
<accession>A0A317NM25</accession>
<feature type="domain" description="Dynamin N-terminal" evidence="2">
    <location>
        <begin position="48"/>
        <end position="197"/>
    </location>
</feature>
<dbReference type="PANTHER" id="PTHR43681:SF1">
    <property type="entry name" value="SARCALUMENIN"/>
    <property type="match status" value="1"/>
</dbReference>
<evidence type="ECO:0000259" key="2">
    <source>
        <dbReference type="Pfam" id="PF00350"/>
    </source>
</evidence>
<keyword evidence="4" id="KW-1185">Reference proteome</keyword>
<proteinExistence type="predicted"/>